<dbReference type="AlphaFoldDB" id="A0A8I2YNU0"/>
<protein>
    <submittedName>
        <fullName evidence="1">Uncharacterized protein</fullName>
    </submittedName>
</protein>
<keyword evidence="2" id="KW-1185">Reference proteome</keyword>
<dbReference type="EMBL" id="JAGFBS010000014">
    <property type="protein sequence ID" value="KAG6375389.1"/>
    <property type="molecule type" value="Genomic_DNA"/>
</dbReference>
<proteinExistence type="predicted"/>
<dbReference type="OrthoDB" id="9972683at2759"/>
<sequence>MSIQYYHHGRFRVAGGVIPEAVTAYCTYGDPKNPCIVFPTCYGGKLDSE</sequence>
<reference evidence="1" key="1">
    <citation type="submission" date="2021-03" db="EMBL/GenBank/DDBJ databases">
        <title>Evolutionary innovations through gain and loss of genes in the ectomycorrhizal Boletales.</title>
        <authorList>
            <person name="Wu G."/>
            <person name="Miyauchi S."/>
            <person name="Morin E."/>
            <person name="Yang Z.-L."/>
            <person name="Xu J."/>
            <person name="Martin F.M."/>
        </authorList>
    </citation>
    <scope>NUCLEOTIDE SEQUENCE</scope>
    <source>
        <strain evidence="1">BR01</strain>
    </source>
</reference>
<organism evidence="1 2">
    <name type="scientific">Boletus reticuloceps</name>
    <dbReference type="NCBI Taxonomy" id="495285"/>
    <lineage>
        <taxon>Eukaryota</taxon>
        <taxon>Fungi</taxon>
        <taxon>Dikarya</taxon>
        <taxon>Basidiomycota</taxon>
        <taxon>Agaricomycotina</taxon>
        <taxon>Agaricomycetes</taxon>
        <taxon>Agaricomycetidae</taxon>
        <taxon>Boletales</taxon>
        <taxon>Boletineae</taxon>
        <taxon>Boletaceae</taxon>
        <taxon>Boletoideae</taxon>
        <taxon>Boletus</taxon>
    </lineage>
</organism>
<gene>
    <name evidence="1" type="ORF">JVT61DRAFT_2945</name>
</gene>
<accession>A0A8I2YNU0</accession>
<evidence type="ECO:0000313" key="2">
    <source>
        <dbReference type="Proteomes" id="UP000683000"/>
    </source>
</evidence>
<name>A0A8I2YNU0_9AGAM</name>
<evidence type="ECO:0000313" key="1">
    <source>
        <dbReference type="EMBL" id="KAG6375389.1"/>
    </source>
</evidence>
<comment type="caution">
    <text evidence="1">The sequence shown here is derived from an EMBL/GenBank/DDBJ whole genome shotgun (WGS) entry which is preliminary data.</text>
</comment>
<dbReference type="Proteomes" id="UP000683000">
    <property type="component" value="Unassembled WGS sequence"/>
</dbReference>